<evidence type="ECO:0000313" key="7">
    <source>
        <dbReference type="EMBL" id="QAS52880.1"/>
    </source>
</evidence>
<dbReference type="Pfam" id="PF17762">
    <property type="entry name" value="HTH_ParB"/>
    <property type="match status" value="1"/>
</dbReference>
<comment type="subcellular location">
    <subcellularLocation>
        <location evidence="1">Cytoplasm</location>
        <location evidence="1">Nucleoid</location>
    </subcellularLocation>
</comment>
<dbReference type="AlphaFoldDB" id="A0A410MDV2"/>
<dbReference type="SMART" id="SM00470">
    <property type="entry name" value="ParB"/>
    <property type="match status" value="1"/>
</dbReference>
<dbReference type="NCBIfam" id="TIGR00180">
    <property type="entry name" value="parB_part"/>
    <property type="match status" value="1"/>
</dbReference>
<keyword evidence="4" id="KW-0159">Chromosome partition</keyword>
<dbReference type="InterPro" id="IPR041468">
    <property type="entry name" value="HTH_ParB/Spo0J"/>
</dbReference>
<dbReference type="InterPro" id="IPR003115">
    <property type="entry name" value="ParB_N"/>
</dbReference>
<dbReference type="Gene3D" id="1.10.10.2830">
    <property type="match status" value="1"/>
</dbReference>
<comment type="similarity">
    <text evidence="2">Belongs to the ParB family.</text>
</comment>
<protein>
    <submittedName>
        <fullName evidence="7">Chromosome partitioning protein ParB</fullName>
    </submittedName>
</protein>
<dbReference type="InterPro" id="IPR036086">
    <property type="entry name" value="ParB/Sulfiredoxin_sf"/>
</dbReference>
<dbReference type="GO" id="GO:0005694">
    <property type="term" value="C:chromosome"/>
    <property type="evidence" value="ECO:0007669"/>
    <property type="project" value="TreeGrafter"/>
</dbReference>
<dbReference type="SUPFAM" id="SSF110849">
    <property type="entry name" value="ParB/Sulfiredoxin"/>
    <property type="match status" value="1"/>
</dbReference>
<dbReference type="Pfam" id="PF23552">
    <property type="entry name" value="ParB_C"/>
    <property type="match status" value="1"/>
</dbReference>
<proteinExistence type="inferred from homology"/>
<accession>A0A410MDV2</accession>
<dbReference type="GO" id="GO:0045881">
    <property type="term" value="P:positive regulation of sporulation resulting in formation of a cellular spore"/>
    <property type="evidence" value="ECO:0007669"/>
    <property type="project" value="TreeGrafter"/>
</dbReference>
<dbReference type="GO" id="GO:0007059">
    <property type="term" value="P:chromosome segregation"/>
    <property type="evidence" value="ECO:0007669"/>
    <property type="project" value="UniProtKB-KW"/>
</dbReference>
<dbReference type="RefSeq" id="WP_128525159.1">
    <property type="nucleotide sequence ID" value="NZ_CANLVY010000001.1"/>
</dbReference>
<keyword evidence="3" id="KW-0963">Cytoplasm</keyword>
<dbReference type="FunFam" id="1.10.10.2830:FF:000001">
    <property type="entry name" value="Chromosome partitioning protein ParB"/>
    <property type="match status" value="1"/>
</dbReference>
<dbReference type="InterPro" id="IPR050336">
    <property type="entry name" value="Chromosome_partition/occlusion"/>
</dbReference>
<dbReference type="InterPro" id="IPR057240">
    <property type="entry name" value="ParB_dimer_C"/>
</dbReference>
<dbReference type="EMBL" id="CP026118">
    <property type="protein sequence ID" value="QAS52880.1"/>
    <property type="molecule type" value="Genomic_DNA"/>
</dbReference>
<dbReference type="InterPro" id="IPR004437">
    <property type="entry name" value="ParB/RepB/Spo0J"/>
</dbReference>
<keyword evidence="5" id="KW-0238">DNA-binding</keyword>
<dbReference type="Gene3D" id="3.90.1530.30">
    <property type="match status" value="1"/>
</dbReference>
<sequence>MERGLGKGLGAFFNSSETIDEEQLQEIAVKDCRPNPYQPRKEFDKEALSGLKQSIEEHGVLQPIIVRKSIKGYEIVVGERRYRAAQSARLETIPALVKDLTDEQMMELALLENLQREDLSPIEEARSYESLINELNVTQDILSKRLGKSRSHIANLMRLLSLPQEVTSKIDDGKLTMGHGRALLALKDKEQQSKLVARIERESLNVRQVERIINEINQNKNPKKQPAPKDIFLKEREENLKERLGTAVKIHKGKRKGKIEIEFMNEEDLERILEMFDDKE</sequence>
<reference evidence="7 8" key="1">
    <citation type="submission" date="2018-01" db="EMBL/GenBank/DDBJ databases">
        <title>The whole genome sequencing and assembly of Halobacillus litoralis ERB031 strain.</title>
        <authorList>
            <person name="Lee S.-J."/>
            <person name="Park M.-K."/>
            <person name="Kim J.-Y."/>
            <person name="Lee Y.-J."/>
            <person name="Yi H."/>
            <person name="Bahn Y.-S."/>
            <person name="Kim J.F."/>
            <person name="Lee D.-W."/>
        </authorList>
    </citation>
    <scope>NUCLEOTIDE SEQUENCE [LARGE SCALE GENOMIC DNA]</scope>
    <source>
        <strain evidence="7 8">ERB 031</strain>
    </source>
</reference>
<evidence type="ECO:0000256" key="2">
    <source>
        <dbReference type="ARBA" id="ARBA00006295"/>
    </source>
</evidence>
<dbReference type="Pfam" id="PF02195">
    <property type="entry name" value="ParB_N"/>
    <property type="match status" value="1"/>
</dbReference>
<dbReference type="GO" id="GO:0003677">
    <property type="term" value="F:DNA binding"/>
    <property type="evidence" value="ECO:0007669"/>
    <property type="project" value="UniProtKB-KW"/>
</dbReference>
<dbReference type="GO" id="GO:0009295">
    <property type="term" value="C:nucleoid"/>
    <property type="evidence" value="ECO:0007669"/>
    <property type="project" value="UniProtKB-SubCell"/>
</dbReference>
<evidence type="ECO:0000313" key="8">
    <source>
        <dbReference type="Proteomes" id="UP000287756"/>
    </source>
</evidence>
<evidence type="ECO:0000256" key="3">
    <source>
        <dbReference type="ARBA" id="ARBA00022490"/>
    </source>
</evidence>
<dbReference type="PANTHER" id="PTHR33375">
    <property type="entry name" value="CHROMOSOME-PARTITIONING PROTEIN PARB-RELATED"/>
    <property type="match status" value="1"/>
</dbReference>
<dbReference type="FunFam" id="3.90.1530.30:FF:000001">
    <property type="entry name" value="Chromosome partitioning protein ParB"/>
    <property type="match status" value="1"/>
</dbReference>
<dbReference type="OrthoDB" id="9802051at2"/>
<dbReference type="Proteomes" id="UP000287756">
    <property type="component" value="Chromosome"/>
</dbReference>
<evidence type="ECO:0000256" key="5">
    <source>
        <dbReference type="ARBA" id="ARBA00023125"/>
    </source>
</evidence>
<evidence type="ECO:0000259" key="6">
    <source>
        <dbReference type="SMART" id="SM00470"/>
    </source>
</evidence>
<dbReference type="PANTHER" id="PTHR33375:SF1">
    <property type="entry name" value="CHROMOSOME-PARTITIONING PROTEIN PARB-RELATED"/>
    <property type="match status" value="1"/>
</dbReference>
<evidence type="ECO:0000256" key="4">
    <source>
        <dbReference type="ARBA" id="ARBA00022829"/>
    </source>
</evidence>
<dbReference type="SUPFAM" id="SSF109709">
    <property type="entry name" value="KorB DNA-binding domain-like"/>
    <property type="match status" value="1"/>
</dbReference>
<gene>
    <name evidence="7" type="ORF">HLI_12080</name>
</gene>
<dbReference type="CDD" id="cd16393">
    <property type="entry name" value="SPO0J_N"/>
    <property type="match status" value="1"/>
</dbReference>
<dbReference type="KEGG" id="hli:HLI_12080"/>
<organism evidence="7 8">
    <name type="scientific">Halobacillus litoralis</name>
    <dbReference type="NCBI Taxonomy" id="45668"/>
    <lineage>
        <taxon>Bacteria</taxon>
        <taxon>Bacillati</taxon>
        <taxon>Bacillota</taxon>
        <taxon>Bacilli</taxon>
        <taxon>Bacillales</taxon>
        <taxon>Bacillaceae</taxon>
        <taxon>Halobacillus</taxon>
    </lineage>
</organism>
<name>A0A410MDV2_9BACI</name>
<evidence type="ECO:0000256" key="1">
    <source>
        <dbReference type="ARBA" id="ARBA00004453"/>
    </source>
</evidence>
<feature type="domain" description="ParB-like N-terminal" evidence="6">
    <location>
        <begin position="25"/>
        <end position="114"/>
    </location>
</feature>